<dbReference type="Proteomes" id="UP000092444">
    <property type="component" value="Unassembled WGS sequence"/>
</dbReference>
<accession>A0A1B0FGG2</accession>
<dbReference type="InterPro" id="IPR043565">
    <property type="entry name" value="PAX_fam"/>
</dbReference>
<keyword evidence="6" id="KW-0804">Transcription</keyword>
<dbReference type="GO" id="GO:0000978">
    <property type="term" value="F:RNA polymerase II cis-regulatory region sequence-specific DNA binding"/>
    <property type="evidence" value="ECO:0007669"/>
    <property type="project" value="TreeGrafter"/>
</dbReference>
<feature type="compositionally biased region" description="Low complexity" evidence="8">
    <location>
        <begin position="247"/>
        <end position="263"/>
    </location>
</feature>
<dbReference type="PROSITE" id="PS00034">
    <property type="entry name" value="PAIRED_1"/>
    <property type="match status" value="1"/>
</dbReference>
<keyword evidence="4" id="KW-0805">Transcription regulation</keyword>
<comment type="subcellular location">
    <subcellularLocation>
        <location evidence="1">Nucleus</location>
    </subcellularLocation>
</comment>
<reference evidence="10" key="1">
    <citation type="submission" date="2020-05" db="UniProtKB">
        <authorList>
            <consortium name="EnsemblMetazoa"/>
        </authorList>
    </citation>
    <scope>IDENTIFICATION</scope>
    <source>
        <strain evidence="10">Yale</strain>
    </source>
</reference>
<dbReference type="InterPro" id="IPR036388">
    <property type="entry name" value="WH-like_DNA-bd_sf"/>
</dbReference>
<dbReference type="PhylomeDB" id="A0A1B0FGG2"/>
<dbReference type="PANTHER" id="PTHR45636:SF41">
    <property type="entry name" value="PAIRED BOX PROTEIN PAX-6-RELATED"/>
    <property type="match status" value="1"/>
</dbReference>
<feature type="domain" description="Paired" evidence="9">
    <location>
        <begin position="19"/>
        <end position="146"/>
    </location>
</feature>
<dbReference type="GO" id="GO:0000981">
    <property type="term" value="F:DNA-binding transcription factor activity, RNA polymerase II-specific"/>
    <property type="evidence" value="ECO:0007669"/>
    <property type="project" value="TreeGrafter"/>
</dbReference>
<dbReference type="PROSITE" id="PS51057">
    <property type="entry name" value="PAIRED_2"/>
    <property type="match status" value="1"/>
</dbReference>
<evidence type="ECO:0000256" key="8">
    <source>
        <dbReference type="SAM" id="MobiDB-lite"/>
    </source>
</evidence>
<keyword evidence="5" id="KW-0238">DNA-binding</keyword>
<dbReference type="EnsemblMetazoa" id="GMOY002827-RA">
    <property type="protein sequence ID" value="GMOY002827-PA"/>
    <property type="gene ID" value="GMOY002827"/>
</dbReference>
<dbReference type="InterPro" id="IPR009057">
    <property type="entry name" value="Homeodomain-like_sf"/>
</dbReference>
<keyword evidence="3" id="KW-0563">Paired box</keyword>
<protein>
    <recommendedName>
        <fullName evidence="9">Paired domain-containing protein</fullName>
    </recommendedName>
</protein>
<feature type="compositionally biased region" description="Polar residues" evidence="8">
    <location>
        <begin position="164"/>
        <end position="178"/>
    </location>
</feature>
<evidence type="ECO:0000256" key="1">
    <source>
        <dbReference type="ARBA" id="ARBA00004123"/>
    </source>
</evidence>
<dbReference type="GO" id="GO:0005634">
    <property type="term" value="C:nucleus"/>
    <property type="evidence" value="ECO:0007669"/>
    <property type="project" value="UniProtKB-SubCell"/>
</dbReference>
<feature type="compositionally biased region" description="Low complexity" evidence="8">
    <location>
        <begin position="179"/>
        <end position="217"/>
    </location>
</feature>
<feature type="region of interest" description="Disordered" evidence="8">
    <location>
        <begin position="119"/>
        <end position="217"/>
    </location>
</feature>
<dbReference type="PANTHER" id="PTHR45636">
    <property type="entry name" value="PAIRED BOX PROTEIN PAX-6-RELATED-RELATED"/>
    <property type="match status" value="1"/>
</dbReference>
<proteinExistence type="predicted"/>
<feature type="compositionally biased region" description="Low complexity" evidence="8">
    <location>
        <begin position="128"/>
        <end position="141"/>
    </location>
</feature>
<keyword evidence="2" id="KW-0217">Developmental protein</keyword>
<evidence type="ECO:0000313" key="11">
    <source>
        <dbReference type="Proteomes" id="UP000092444"/>
    </source>
</evidence>
<sequence>MDLSTAYRYNQNMMEYYTCHGGVNQLGGVFVNGRPLPDVVRQRIVELAHNGVRPCDISRQLRVSHGCVSKILSRYYETGSFKAGVIGGSKPKVATPPVVDAIANYKRENPTIIVRNKAAEKAKHVHHQQQQSNNNNTSIGGAASGGSVGSSNVGGGATNLDPMDNNNELVNGTTSKNDASNNHNGTINNGGNSINNSVNASSVVGHAPTSTAGPTPTVSATTAAAIQLQQQNILSITGSANANIHNSANSNANNNNSGNNNNNVIGEHRTTGYSINGILGIHQSHHQTHQHHHHHHNHLLTQQHVQNQGQQHIHNSTTVTTTTDPNGNNIKRKRVEEHVMLISDENRDINMHVDEDIKRQRLTYSSDQIYSNIWSGKWCIKDEHKILSELGTLTTNSSSVAAYYDTHSGFPATVSSHTHTANVSDGMLYDSITSISGTQSSLYTPAIGASIGGNTLTPLVPINMQDIKIDQSLQDQTLPPYYTACGSVVPSTDYTYSPTYAQYGNAYGTYGYGSSSGLLNSYYYEGVQNQTTNTTASNQEIRSPLAATRANSLASAASPTGSACTKSESSDIFLV</sequence>
<keyword evidence="7" id="KW-0539">Nucleus</keyword>
<evidence type="ECO:0000256" key="7">
    <source>
        <dbReference type="ARBA" id="ARBA00023242"/>
    </source>
</evidence>
<dbReference type="InterPro" id="IPR001523">
    <property type="entry name" value="Paired_dom"/>
</dbReference>
<dbReference type="SUPFAM" id="SSF46689">
    <property type="entry name" value="Homeodomain-like"/>
    <property type="match status" value="1"/>
</dbReference>
<dbReference type="SMART" id="SM00351">
    <property type="entry name" value="PAX"/>
    <property type="match status" value="1"/>
</dbReference>
<dbReference type="STRING" id="37546.A0A1B0FGG2"/>
<evidence type="ECO:0000256" key="5">
    <source>
        <dbReference type="ARBA" id="ARBA00023125"/>
    </source>
</evidence>
<feature type="region of interest" description="Disordered" evidence="8">
    <location>
        <begin position="247"/>
        <end position="268"/>
    </location>
</feature>
<dbReference type="InterPro" id="IPR043182">
    <property type="entry name" value="PAIRED_DNA-bd_dom"/>
</dbReference>
<evidence type="ECO:0000256" key="3">
    <source>
        <dbReference type="ARBA" id="ARBA00022724"/>
    </source>
</evidence>
<dbReference type="EMBL" id="CCAG010024063">
    <property type="status" value="NOT_ANNOTATED_CDS"/>
    <property type="molecule type" value="Genomic_DNA"/>
</dbReference>
<dbReference type="Pfam" id="PF00292">
    <property type="entry name" value="PAX"/>
    <property type="match status" value="1"/>
</dbReference>
<dbReference type="VEuPathDB" id="VectorBase:GMOY002827"/>
<dbReference type="AlphaFoldDB" id="A0A1B0FGG2"/>
<keyword evidence="11" id="KW-1185">Reference proteome</keyword>
<evidence type="ECO:0000313" key="10">
    <source>
        <dbReference type="EnsemblMetazoa" id="GMOY002827-PA"/>
    </source>
</evidence>
<name>A0A1B0FGG2_GLOMM</name>
<dbReference type="Gene3D" id="1.10.10.10">
    <property type="entry name" value="Winged helix-like DNA-binding domain superfamily/Winged helix DNA-binding domain"/>
    <property type="match status" value="2"/>
</dbReference>
<evidence type="ECO:0000256" key="4">
    <source>
        <dbReference type="ARBA" id="ARBA00023015"/>
    </source>
</evidence>
<evidence type="ECO:0000256" key="2">
    <source>
        <dbReference type="ARBA" id="ARBA00022473"/>
    </source>
</evidence>
<dbReference type="FunFam" id="1.10.10.10:FF:000013">
    <property type="entry name" value="Paired box 8 isoform 1"/>
    <property type="match status" value="1"/>
</dbReference>
<feature type="region of interest" description="Disordered" evidence="8">
    <location>
        <begin position="556"/>
        <end position="575"/>
    </location>
</feature>
<feature type="compositionally biased region" description="Gly residues" evidence="8">
    <location>
        <begin position="142"/>
        <end position="157"/>
    </location>
</feature>
<evidence type="ECO:0000256" key="6">
    <source>
        <dbReference type="ARBA" id="ARBA00023163"/>
    </source>
</evidence>
<dbReference type="PRINTS" id="PR00027">
    <property type="entry name" value="PAIREDBOX"/>
</dbReference>
<organism evidence="10 11">
    <name type="scientific">Glossina morsitans morsitans</name>
    <name type="common">Savannah tsetse fly</name>
    <dbReference type="NCBI Taxonomy" id="37546"/>
    <lineage>
        <taxon>Eukaryota</taxon>
        <taxon>Metazoa</taxon>
        <taxon>Ecdysozoa</taxon>
        <taxon>Arthropoda</taxon>
        <taxon>Hexapoda</taxon>
        <taxon>Insecta</taxon>
        <taxon>Pterygota</taxon>
        <taxon>Neoptera</taxon>
        <taxon>Endopterygota</taxon>
        <taxon>Diptera</taxon>
        <taxon>Brachycera</taxon>
        <taxon>Muscomorpha</taxon>
        <taxon>Hippoboscoidea</taxon>
        <taxon>Glossinidae</taxon>
        <taxon>Glossina</taxon>
    </lineage>
</organism>
<evidence type="ECO:0000259" key="9">
    <source>
        <dbReference type="PROSITE" id="PS51057"/>
    </source>
</evidence>